<keyword evidence="2" id="KW-0125">Carotenoid biosynthesis</keyword>
<dbReference type="Gene3D" id="3.50.50.60">
    <property type="entry name" value="FAD/NAD(P)-binding domain"/>
    <property type="match status" value="1"/>
</dbReference>
<protein>
    <submittedName>
        <fullName evidence="4">Lycopene beta-cyclase</fullName>
    </submittedName>
</protein>
<dbReference type="InterPro" id="IPR010108">
    <property type="entry name" value="Lycopene_cyclase_b/e"/>
</dbReference>
<accession>A0A1I5YZX8</accession>
<dbReference type="Proteomes" id="UP000198727">
    <property type="component" value="Unassembled WGS sequence"/>
</dbReference>
<evidence type="ECO:0000256" key="2">
    <source>
        <dbReference type="ARBA" id="ARBA00022746"/>
    </source>
</evidence>
<organism evidence="4 5">
    <name type="scientific">Amycolatopsis arida</name>
    <dbReference type="NCBI Taxonomy" id="587909"/>
    <lineage>
        <taxon>Bacteria</taxon>
        <taxon>Bacillati</taxon>
        <taxon>Actinomycetota</taxon>
        <taxon>Actinomycetes</taxon>
        <taxon>Pseudonocardiales</taxon>
        <taxon>Pseudonocardiaceae</taxon>
        <taxon>Amycolatopsis</taxon>
    </lineage>
</organism>
<reference evidence="5" key="1">
    <citation type="submission" date="2016-10" db="EMBL/GenBank/DDBJ databases">
        <authorList>
            <person name="Varghese N."/>
            <person name="Submissions S."/>
        </authorList>
    </citation>
    <scope>NUCLEOTIDE SEQUENCE [LARGE SCALE GENOMIC DNA]</scope>
    <source>
        <strain evidence="5">CGMCC 4.5579</strain>
    </source>
</reference>
<evidence type="ECO:0000313" key="4">
    <source>
        <dbReference type="EMBL" id="SFQ49762.1"/>
    </source>
</evidence>
<sequence length="384" mass="40301">MSDVVVAGSGPAGWAVAAACAREGLHTVLVDPAPDRHWPATYALWRDELPELPATAVAAAPRRVLAAGTTLAPVARDYLIVDNAGLRAWLTDDRVDVVTGAVRAAHHGPRGATVVLADGRRLATGVVVDATGARRVLTGGPPRGPCTEQTAFGVVLPAADAAALLPDPAGTALFMDWRAPAPAADPGFCYVIPLGRDRVLVEETSLARRPGLGLDVLATRLRSRLAAAGITARGTEERVRIPLDLPLPRPDRTVPFGVAAGLVHPATGYSVATSLRLAPLVAAAVAGGLGRGPRAAARAAWHELWPPGALAVHALRRHGLRALRALPPELVPAFFDAFFALPVERQRAFTSERTNPRLVAAAMAALFRPVPWRLRAALTLPLRP</sequence>
<dbReference type="PRINTS" id="PR00469">
    <property type="entry name" value="PNDRDTASEII"/>
</dbReference>
<dbReference type="AlphaFoldDB" id="A0A1I5YZX8"/>
<dbReference type="InterPro" id="IPR036188">
    <property type="entry name" value="FAD/NAD-bd_sf"/>
</dbReference>
<dbReference type="PANTHER" id="PTHR39757">
    <property type="match status" value="1"/>
</dbReference>
<dbReference type="SUPFAM" id="SSF51905">
    <property type="entry name" value="FAD/NAD(P)-binding domain"/>
    <property type="match status" value="1"/>
</dbReference>
<dbReference type="OrthoDB" id="537501at2"/>
<dbReference type="GO" id="GO:0016705">
    <property type="term" value="F:oxidoreductase activity, acting on paired donors, with incorporation or reduction of molecular oxygen"/>
    <property type="evidence" value="ECO:0007669"/>
    <property type="project" value="InterPro"/>
</dbReference>
<name>A0A1I5YZX8_9PSEU</name>
<dbReference type="STRING" id="587909.SAMN05421810_10898"/>
<dbReference type="GO" id="GO:0016860">
    <property type="term" value="F:intramolecular oxidoreductase activity"/>
    <property type="evidence" value="ECO:0007669"/>
    <property type="project" value="UniProtKB-ARBA"/>
</dbReference>
<dbReference type="RefSeq" id="WP_092533333.1">
    <property type="nucleotide sequence ID" value="NZ_FOWW01000008.1"/>
</dbReference>
<dbReference type="EMBL" id="FOWW01000008">
    <property type="protein sequence ID" value="SFQ49762.1"/>
    <property type="molecule type" value="Genomic_DNA"/>
</dbReference>
<evidence type="ECO:0000313" key="5">
    <source>
        <dbReference type="Proteomes" id="UP000198727"/>
    </source>
</evidence>
<proteinExistence type="inferred from homology"/>
<dbReference type="Pfam" id="PF05834">
    <property type="entry name" value="Lycopene_cycl"/>
    <property type="match status" value="1"/>
</dbReference>
<keyword evidence="5" id="KW-1185">Reference proteome</keyword>
<evidence type="ECO:0000256" key="1">
    <source>
        <dbReference type="ARBA" id="ARBA00006599"/>
    </source>
</evidence>
<dbReference type="NCBIfam" id="TIGR01790">
    <property type="entry name" value="carotene-cycl"/>
    <property type="match status" value="1"/>
</dbReference>
<dbReference type="PANTHER" id="PTHR39757:SF5">
    <property type="entry name" value="OS02G0190600 PROTEIN"/>
    <property type="match status" value="1"/>
</dbReference>
<keyword evidence="3" id="KW-0520">NAD</keyword>
<evidence type="ECO:0000256" key="3">
    <source>
        <dbReference type="ARBA" id="ARBA00023027"/>
    </source>
</evidence>
<dbReference type="GO" id="GO:0016117">
    <property type="term" value="P:carotenoid biosynthetic process"/>
    <property type="evidence" value="ECO:0007669"/>
    <property type="project" value="UniProtKB-KW"/>
</dbReference>
<gene>
    <name evidence="4" type="ORF">SAMN05421810_10898</name>
</gene>
<comment type="similarity">
    <text evidence="1">Belongs to the lycopene cyclase family.</text>
</comment>